<reference evidence="2 3" key="1">
    <citation type="submission" date="2023-09" db="EMBL/GenBank/DDBJ databases">
        <authorList>
            <person name="Rey-Velasco X."/>
        </authorList>
    </citation>
    <scope>NUCLEOTIDE SEQUENCE [LARGE SCALE GENOMIC DNA]</scope>
    <source>
        <strain evidence="2 3">F225</strain>
    </source>
</reference>
<organism evidence="2 3">
    <name type="scientific">Autumnicola psychrophila</name>
    <dbReference type="NCBI Taxonomy" id="3075592"/>
    <lineage>
        <taxon>Bacteria</taxon>
        <taxon>Pseudomonadati</taxon>
        <taxon>Bacteroidota</taxon>
        <taxon>Flavobacteriia</taxon>
        <taxon>Flavobacteriales</taxon>
        <taxon>Flavobacteriaceae</taxon>
        <taxon>Autumnicola</taxon>
    </lineage>
</organism>
<accession>A0ABU3DTS1</accession>
<keyword evidence="3" id="KW-1185">Reference proteome</keyword>
<dbReference type="EMBL" id="JAVRHN010000008">
    <property type="protein sequence ID" value="MDT0687112.1"/>
    <property type="molecule type" value="Genomic_DNA"/>
</dbReference>
<gene>
    <name evidence="2" type="ORF">RM541_12120</name>
</gene>
<comment type="caution">
    <text evidence="2">The sequence shown here is derived from an EMBL/GenBank/DDBJ whole genome shotgun (WGS) entry which is preliminary data.</text>
</comment>
<evidence type="ECO:0000313" key="3">
    <source>
        <dbReference type="Proteomes" id="UP001253848"/>
    </source>
</evidence>
<sequence length="55" mass="6488">MKWGAPVYTLEGKNVIGLAAFKNHCAMWFFNGASLKEIRLYWKMLRKEKPKHYGK</sequence>
<dbReference type="Proteomes" id="UP001253848">
    <property type="component" value="Unassembled WGS sequence"/>
</dbReference>
<dbReference type="Gene3D" id="3.90.1150.200">
    <property type="match status" value="1"/>
</dbReference>
<name>A0ABU3DTS1_9FLAO</name>
<dbReference type="InterPro" id="IPR014922">
    <property type="entry name" value="YdhG-like"/>
</dbReference>
<dbReference type="SUPFAM" id="SSF159888">
    <property type="entry name" value="YdhG-like"/>
    <property type="match status" value="1"/>
</dbReference>
<evidence type="ECO:0000259" key="1">
    <source>
        <dbReference type="Pfam" id="PF08818"/>
    </source>
</evidence>
<dbReference type="RefSeq" id="WP_311500452.1">
    <property type="nucleotide sequence ID" value="NZ_JAVRHN010000008.1"/>
</dbReference>
<proteinExistence type="predicted"/>
<dbReference type="Pfam" id="PF08818">
    <property type="entry name" value="DUF1801"/>
    <property type="match status" value="1"/>
</dbReference>
<feature type="domain" description="YdhG-like" evidence="1">
    <location>
        <begin position="1"/>
        <end position="42"/>
    </location>
</feature>
<evidence type="ECO:0000313" key="2">
    <source>
        <dbReference type="EMBL" id="MDT0687112.1"/>
    </source>
</evidence>
<protein>
    <submittedName>
        <fullName evidence="2">DUF1801 domain-containing protein</fullName>
    </submittedName>
</protein>